<evidence type="ECO:0000256" key="7">
    <source>
        <dbReference type="PIRSR" id="PIRSR601765-1"/>
    </source>
</evidence>
<feature type="binding site" evidence="7">
    <location>
        <position position="25"/>
    </location>
    <ligand>
        <name>Zn(2+)</name>
        <dbReference type="ChEBI" id="CHEBI:29105"/>
    </ligand>
</feature>
<sequence>MLSRDPDDFERLQSGQPPEAFWNGCSDSRVPAEQPCNASPGDLFVHRNVANLVATEDPTLLSALEYAISVLGVRYINVCGHEGCGGVGTA</sequence>
<dbReference type="KEGG" id="csa:Csal_0826"/>
<evidence type="ECO:0000256" key="2">
    <source>
        <dbReference type="ARBA" id="ARBA00012925"/>
    </source>
</evidence>
<comment type="catalytic activity">
    <reaction evidence="6">
        <text>hydrogencarbonate + H(+) = CO2 + H2O</text>
        <dbReference type="Rhea" id="RHEA:10748"/>
        <dbReference type="ChEBI" id="CHEBI:15377"/>
        <dbReference type="ChEBI" id="CHEBI:15378"/>
        <dbReference type="ChEBI" id="CHEBI:16526"/>
        <dbReference type="ChEBI" id="CHEBI:17544"/>
        <dbReference type="EC" id="4.2.1.1"/>
    </reaction>
</comment>
<reference evidence="9 10" key="1">
    <citation type="journal article" date="2011" name="Stand. Genomic Sci.">
        <title>Complete genome sequence of the halophilic and highly halotolerant Chromohalobacter salexigens type strain (1H11(T)).</title>
        <authorList>
            <person name="Copeland A."/>
            <person name="O'Connor K."/>
            <person name="Lucas S."/>
            <person name="Lapidus A."/>
            <person name="Berry K.W."/>
            <person name="Detter J.C."/>
            <person name="Del Rio T.G."/>
            <person name="Hammon N."/>
            <person name="Dalin E."/>
            <person name="Tice H."/>
            <person name="Pitluck S."/>
            <person name="Bruce D."/>
            <person name="Goodwin L."/>
            <person name="Han C."/>
            <person name="Tapia R."/>
            <person name="Saunders E."/>
            <person name="Schmutz J."/>
            <person name="Brettin T."/>
            <person name="Larimer F."/>
            <person name="Land M."/>
            <person name="Hauser L."/>
            <person name="Vargas C."/>
            <person name="Nieto J.J."/>
            <person name="Kyrpides N.C."/>
            <person name="Ivanova N."/>
            <person name="Goker M."/>
            <person name="Klenk H.P."/>
            <person name="Csonka L.N."/>
            <person name="Woyke T."/>
        </authorList>
    </citation>
    <scope>NUCLEOTIDE SEQUENCE [LARGE SCALE GENOMIC DNA]</scope>
    <source>
        <strain evidence="10">ATCC BAA-138 / DSM 3043 / CIP 106854 / NCIMB 13768 / 1H11</strain>
    </source>
</reference>
<dbReference type="GO" id="GO:0004089">
    <property type="term" value="F:carbonate dehydratase activity"/>
    <property type="evidence" value="ECO:0007669"/>
    <property type="project" value="UniProtKB-EC"/>
</dbReference>
<dbReference type="Pfam" id="PF00484">
    <property type="entry name" value="Pro_CA"/>
    <property type="match status" value="1"/>
</dbReference>
<dbReference type="GO" id="GO:0008270">
    <property type="term" value="F:zinc ion binding"/>
    <property type="evidence" value="ECO:0007669"/>
    <property type="project" value="InterPro"/>
</dbReference>
<proteinExistence type="inferred from homology"/>
<evidence type="ECO:0000256" key="5">
    <source>
        <dbReference type="ARBA" id="ARBA00023239"/>
    </source>
</evidence>
<comment type="similarity">
    <text evidence="1">Belongs to the beta-class carbonic anhydrase family.</text>
</comment>
<dbReference type="PANTHER" id="PTHR11002:SF76">
    <property type="entry name" value="CARBONIC ANHYDRASE"/>
    <property type="match status" value="1"/>
</dbReference>
<keyword evidence="3 7" id="KW-0479">Metal-binding</keyword>
<evidence type="ECO:0000313" key="9">
    <source>
        <dbReference type="EMBL" id="ABE58183.1"/>
    </source>
</evidence>
<feature type="binding site" evidence="7">
    <location>
        <position position="84"/>
    </location>
    <ligand>
        <name>Zn(2+)</name>
        <dbReference type="ChEBI" id="CHEBI:29105"/>
    </ligand>
</feature>
<keyword evidence="10" id="KW-1185">Reference proteome</keyword>
<evidence type="ECO:0000256" key="6">
    <source>
        <dbReference type="ARBA" id="ARBA00048348"/>
    </source>
</evidence>
<organism evidence="9 10">
    <name type="scientific">Chromohalobacter israelensis (strain ATCC BAA-138 / DSM 3043 / CIP 106854 / NCIMB 13768 / 1H11)</name>
    <name type="common">Chromohalobacter salexigens</name>
    <dbReference type="NCBI Taxonomy" id="290398"/>
    <lineage>
        <taxon>Bacteria</taxon>
        <taxon>Pseudomonadati</taxon>
        <taxon>Pseudomonadota</taxon>
        <taxon>Gammaproteobacteria</taxon>
        <taxon>Oceanospirillales</taxon>
        <taxon>Halomonadaceae</taxon>
        <taxon>Chromohalobacter</taxon>
    </lineage>
</organism>
<feature type="compositionally biased region" description="Basic and acidic residues" evidence="8">
    <location>
        <begin position="1"/>
        <end position="11"/>
    </location>
</feature>
<keyword evidence="5" id="KW-0456">Lyase</keyword>
<dbReference type="STRING" id="290398.Csal_0826"/>
<feature type="binding site" evidence="7">
    <location>
        <position position="81"/>
    </location>
    <ligand>
        <name>Zn(2+)</name>
        <dbReference type="ChEBI" id="CHEBI:29105"/>
    </ligand>
</feature>
<evidence type="ECO:0000256" key="1">
    <source>
        <dbReference type="ARBA" id="ARBA00006217"/>
    </source>
</evidence>
<dbReference type="EC" id="4.2.1.1" evidence="2"/>
<evidence type="ECO:0000256" key="4">
    <source>
        <dbReference type="ARBA" id="ARBA00022833"/>
    </source>
</evidence>
<evidence type="ECO:0000256" key="3">
    <source>
        <dbReference type="ARBA" id="ARBA00022723"/>
    </source>
</evidence>
<dbReference type="InterPro" id="IPR015892">
    <property type="entry name" value="Carbonic_anhydrase_CS"/>
</dbReference>
<name>Q1QZC5_CHRI1</name>
<dbReference type="SMART" id="SM00947">
    <property type="entry name" value="Pro_CA"/>
    <property type="match status" value="1"/>
</dbReference>
<dbReference type="HOGENOM" id="CLU_159035_1_0_6"/>
<dbReference type="Proteomes" id="UP000000239">
    <property type="component" value="Chromosome"/>
</dbReference>
<protein>
    <recommendedName>
        <fullName evidence="2">carbonic anhydrase</fullName>
        <ecNumber evidence="2">4.2.1.1</ecNumber>
    </recommendedName>
</protein>
<dbReference type="PROSITE" id="PS00704">
    <property type="entry name" value="PROK_CO2_ANHYDRASE_1"/>
    <property type="match status" value="1"/>
</dbReference>
<dbReference type="InterPro" id="IPR036874">
    <property type="entry name" value="Carbonic_anhydrase_sf"/>
</dbReference>
<dbReference type="SUPFAM" id="SSF53056">
    <property type="entry name" value="beta-carbonic anhydrase, cab"/>
    <property type="match status" value="1"/>
</dbReference>
<gene>
    <name evidence="9" type="ordered locus">Csal_0826</name>
</gene>
<evidence type="ECO:0000256" key="8">
    <source>
        <dbReference type="SAM" id="MobiDB-lite"/>
    </source>
</evidence>
<keyword evidence="4 7" id="KW-0862">Zinc</keyword>
<dbReference type="GO" id="GO:0015976">
    <property type="term" value="P:carbon utilization"/>
    <property type="evidence" value="ECO:0007669"/>
    <property type="project" value="InterPro"/>
</dbReference>
<comment type="cofactor">
    <cofactor evidence="7">
        <name>Zn(2+)</name>
        <dbReference type="ChEBI" id="CHEBI:29105"/>
    </cofactor>
    <text evidence="7">Binds 1 zinc ion per subunit.</text>
</comment>
<accession>Q1QZC5</accession>
<dbReference type="eggNOG" id="COG0288">
    <property type="taxonomic scope" value="Bacteria"/>
</dbReference>
<dbReference type="Gene3D" id="3.40.1050.10">
    <property type="entry name" value="Carbonic anhydrase"/>
    <property type="match status" value="1"/>
</dbReference>
<dbReference type="InterPro" id="IPR001765">
    <property type="entry name" value="Carbonic_anhydrase"/>
</dbReference>
<dbReference type="AlphaFoldDB" id="Q1QZC5"/>
<feature type="binding site" evidence="7">
    <location>
        <position position="27"/>
    </location>
    <ligand>
        <name>Zn(2+)</name>
        <dbReference type="ChEBI" id="CHEBI:29105"/>
    </ligand>
</feature>
<dbReference type="PANTHER" id="PTHR11002">
    <property type="entry name" value="CARBONIC ANHYDRASE"/>
    <property type="match status" value="1"/>
</dbReference>
<feature type="region of interest" description="Disordered" evidence="8">
    <location>
        <begin position="1"/>
        <end position="20"/>
    </location>
</feature>
<dbReference type="EMBL" id="CP000285">
    <property type="protein sequence ID" value="ABE58183.1"/>
    <property type="molecule type" value="Genomic_DNA"/>
</dbReference>
<evidence type="ECO:0000313" key="10">
    <source>
        <dbReference type="Proteomes" id="UP000000239"/>
    </source>
</evidence>